<feature type="region of interest" description="Disordered" evidence="1">
    <location>
        <begin position="217"/>
        <end position="250"/>
    </location>
</feature>
<organism evidence="2 3">
    <name type="scientific">Polyporus arcularius HHB13444</name>
    <dbReference type="NCBI Taxonomy" id="1314778"/>
    <lineage>
        <taxon>Eukaryota</taxon>
        <taxon>Fungi</taxon>
        <taxon>Dikarya</taxon>
        <taxon>Basidiomycota</taxon>
        <taxon>Agaricomycotina</taxon>
        <taxon>Agaricomycetes</taxon>
        <taxon>Polyporales</taxon>
        <taxon>Polyporaceae</taxon>
        <taxon>Polyporus</taxon>
    </lineage>
</organism>
<dbReference type="EMBL" id="ML211087">
    <property type="protein sequence ID" value="TFK89117.1"/>
    <property type="molecule type" value="Genomic_DNA"/>
</dbReference>
<evidence type="ECO:0000313" key="2">
    <source>
        <dbReference type="EMBL" id="TFK89117.1"/>
    </source>
</evidence>
<dbReference type="InParanoid" id="A0A5C3PJ60"/>
<dbReference type="Proteomes" id="UP000308197">
    <property type="component" value="Unassembled WGS sequence"/>
</dbReference>
<reference evidence="2 3" key="1">
    <citation type="journal article" date="2019" name="Nat. Ecol. Evol.">
        <title>Megaphylogeny resolves global patterns of mushroom evolution.</title>
        <authorList>
            <person name="Varga T."/>
            <person name="Krizsan K."/>
            <person name="Foldi C."/>
            <person name="Dima B."/>
            <person name="Sanchez-Garcia M."/>
            <person name="Sanchez-Ramirez S."/>
            <person name="Szollosi G.J."/>
            <person name="Szarkandi J.G."/>
            <person name="Papp V."/>
            <person name="Albert L."/>
            <person name="Andreopoulos W."/>
            <person name="Angelini C."/>
            <person name="Antonin V."/>
            <person name="Barry K.W."/>
            <person name="Bougher N.L."/>
            <person name="Buchanan P."/>
            <person name="Buyck B."/>
            <person name="Bense V."/>
            <person name="Catcheside P."/>
            <person name="Chovatia M."/>
            <person name="Cooper J."/>
            <person name="Damon W."/>
            <person name="Desjardin D."/>
            <person name="Finy P."/>
            <person name="Geml J."/>
            <person name="Haridas S."/>
            <person name="Hughes K."/>
            <person name="Justo A."/>
            <person name="Karasinski D."/>
            <person name="Kautmanova I."/>
            <person name="Kiss B."/>
            <person name="Kocsube S."/>
            <person name="Kotiranta H."/>
            <person name="LaButti K.M."/>
            <person name="Lechner B.E."/>
            <person name="Liimatainen K."/>
            <person name="Lipzen A."/>
            <person name="Lukacs Z."/>
            <person name="Mihaltcheva S."/>
            <person name="Morgado L.N."/>
            <person name="Niskanen T."/>
            <person name="Noordeloos M.E."/>
            <person name="Ohm R.A."/>
            <person name="Ortiz-Santana B."/>
            <person name="Ovrebo C."/>
            <person name="Racz N."/>
            <person name="Riley R."/>
            <person name="Savchenko A."/>
            <person name="Shiryaev A."/>
            <person name="Soop K."/>
            <person name="Spirin V."/>
            <person name="Szebenyi C."/>
            <person name="Tomsovsky M."/>
            <person name="Tulloss R.E."/>
            <person name="Uehling J."/>
            <person name="Grigoriev I.V."/>
            <person name="Vagvolgyi C."/>
            <person name="Papp T."/>
            <person name="Martin F.M."/>
            <person name="Miettinen O."/>
            <person name="Hibbett D.S."/>
            <person name="Nagy L.G."/>
        </authorList>
    </citation>
    <scope>NUCLEOTIDE SEQUENCE [LARGE SCALE GENOMIC DNA]</scope>
    <source>
        <strain evidence="2 3">HHB13444</strain>
    </source>
</reference>
<sequence>MTCALFSTPFGIPFFGWTGDGYRKLTMEELRPQYETWESQQAALRKHAQTLVREADEARIEEELFKEDEDEGDVQCLEYLTVEDSVPEIICDTAPLTVADVDTSSFSKKEPSKFIVIVQDVEAVSDFIHDKLDICEAVVVTEEEVSEDVVLKVNGATNTHPQYSLISFIGAHFLKRIFGNRCSAGTHDVVAAEELEDEREVEEWLFVKVEEDDDEVVAPQCKGKPKQRRRSRVNNVKRRSLASIGNNMKR</sequence>
<feature type="compositionally biased region" description="Basic residues" evidence="1">
    <location>
        <begin position="223"/>
        <end position="240"/>
    </location>
</feature>
<evidence type="ECO:0000313" key="3">
    <source>
        <dbReference type="Proteomes" id="UP000308197"/>
    </source>
</evidence>
<proteinExistence type="predicted"/>
<evidence type="ECO:0000256" key="1">
    <source>
        <dbReference type="SAM" id="MobiDB-lite"/>
    </source>
</evidence>
<keyword evidence="3" id="KW-1185">Reference proteome</keyword>
<protein>
    <submittedName>
        <fullName evidence="2">Uncharacterized protein</fullName>
    </submittedName>
</protein>
<gene>
    <name evidence="2" type="ORF">K466DRAFT_598055</name>
</gene>
<dbReference type="AlphaFoldDB" id="A0A5C3PJ60"/>
<accession>A0A5C3PJ60</accession>
<name>A0A5C3PJ60_9APHY</name>